<accession>A0A845E5V2</accession>
<name>A0A845E5V2_9BACI</name>
<dbReference type="EMBL" id="WMEZ01000004">
    <property type="protein sequence ID" value="MYL50252.1"/>
    <property type="molecule type" value="Genomic_DNA"/>
</dbReference>
<dbReference type="RefSeq" id="WP_160915543.1">
    <property type="nucleotide sequence ID" value="NZ_WMEZ01000004.1"/>
</dbReference>
<evidence type="ECO:0000313" key="1">
    <source>
        <dbReference type="EMBL" id="MYL50252.1"/>
    </source>
</evidence>
<dbReference type="OrthoDB" id="2915142at2"/>
<proteinExistence type="predicted"/>
<dbReference type="AlphaFoldDB" id="A0A845E5V2"/>
<organism evidence="1 2">
    <name type="scientific">Halobacillus litoralis</name>
    <dbReference type="NCBI Taxonomy" id="45668"/>
    <lineage>
        <taxon>Bacteria</taxon>
        <taxon>Bacillati</taxon>
        <taxon>Bacillota</taxon>
        <taxon>Bacilli</taxon>
        <taxon>Bacillales</taxon>
        <taxon>Bacillaceae</taxon>
        <taxon>Halobacillus</taxon>
    </lineage>
</organism>
<sequence length="173" mass="19912">MAKYELIQVGESTYTAAITNYSLSLGEKLHFIKTSQLSELVKIPYAKVVIYLAILGANKNLDLPLNNFLDDYTPDDELMMKHYKNILEGCSKTKDNRFAEGFRNSVDKTKGKGQKTILNPQLNIECVEDRYVLYTLVSGIDSDIFWYYPIPDVERIYESKQAYDSWKNSPKTQ</sequence>
<reference evidence="1 2" key="1">
    <citation type="submission" date="2019-11" db="EMBL/GenBank/DDBJ databases">
        <title>Genome sequences of 17 halophilic strains isolated from different environments.</title>
        <authorList>
            <person name="Furrow R.E."/>
        </authorList>
    </citation>
    <scope>NUCLEOTIDE SEQUENCE [LARGE SCALE GENOMIC DNA]</scope>
    <source>
        <strain evidence="1 2">22505_10_Sand</strain>
    </source>
</reference>
<comment type="caution">
    <text evidence="1">The sequence shown here is derived from an EMBL/GenBank/DDBJ whole genome shotgun (WGS) entry which is preliminary data.</text>
</comment>
<evidence type="ECO:0000313" key="2">
    <source>
        <dbReference type="Proteomes" id="UP000447393"/>
    </source>
</evidence>
<gene>
    <name evidence="1" type="ORF">GLV98_12210</name>
</gene>
<dbReference type="Proteomes" id="UP000447393">
    <property type="component" value="Unassembled WGS sequence"/>
</dbReference>
<protein>
    <submittedName>
        <fullName evidence="1">Uncharacterized protein</fullName>
    </submittedName>
</protein>